<organism evidence="2 3">
    <name type="scientific">bacterium (Candidatus Gribaldobacteria) CG_4_10_14_0_2_um_filter_41_16</name>
    <dbReference type="NCBI Taxonomy" id="2014265"/>
    <lineage>
        <taxon>Bacteria</taxon>
        <taxon>Candidatus Gribaldobacteria</taxon>
    </lineage>
</organism>
<dbReference type="Gene3D" id="2.40.320.10">
    <property type="entry name" value="Hypothetical Protein Pfu-838710-001"/>
    <property type="match status" value="1"/>
</dbReference>
<dbReference type="PANTHER" id="PTHR21028:SF2">
    <property type="entry name" value="CYTH DOMAIN-CONTAINING PROTEIN"/>
    <property type="match status" value="1"/>
</dbReference>
<comment type="caution">
    <text evidence="2">The sequence shown here is derived from an EMBL/GenBank/DDBJ whole genome shotgun (WGS) entry which is preliminary data.</text>
</comment>
<dbReference type="InterPro" id="IPR008173">
    <property type="entry name" value="Adenylyl_cyclase_CyaB"/>
</dbReference>
<dbReference type="Proteomes" id="UP000229364">
    <property type="component" value="Unassembled WGS sequence"/>
</dbReference>
<evidence type="ECO:0000313" key="3">
    <source>
        <dbReference type="Proteomes" id="UP000229364"/>
    </source>
</evidence>
<dbReference type="PROSITE" id="PS51707">
    <property type="entry name" value="CYTH"/>
    <property type="match status" value="1"/>
</dbReference>
<dbReference type="NCBIfam" id="TIGR00318">
    <property type="entry name" value="cyaB"/>
    <property type="match status" value="1"/>
</dbReference>
<accession>A0A2M7VJ70</accession>
<sequence length="192" mass="22605">MPKDIEIEIQVNVEKIEPLLEFLTKSGQFVGEKHQVDEYFTPTHRDFLAVRPAVEWLRLRNSDGIFYFNYKNWHLDEQGKSHYCDEYETKIDDTDQLKKILQVLNFQSLVKVDKSRKIYLYQDYEVAIDKVAGLSDFVEIEYKGASPAVDPKMITNEMVKFLKDLGCGEIKRNYVGYPFQLLFPDEVKYDVL</sequence>
<reference evidence="3" key="1">
    <citation type="submission" date="2017-09" db="EMBL/GenBank/DDBJ databases">
        <title>Depth-based differentiation of microbial function through sediment-hosted aquifers and enrichment of novel symbionts in the deep terrestrial subsurface.</title>
        <authorList>
            <person name="Probst A.J."/>
            <person name="Ladd B."/>
            <person name="Jarett J.K."/>
            <person name="Geller-Mcgrath D.E."/>
            <person name="Sieber C.M.K."/>
            <person name="Emerson J.B."/>
            <person name="Anantharaman K."/>
            <person name="Thomas B.C."/>
            <person name="Malmstrom R."/>
            <person name="Stieglmeier M."/>
            <person name="Klingl A."/>
            <person name="Woyke T."/>
            <person name="Ryan C.M."/>
            <person name="Banfield J.F."/>
        </authorList>
    </citation>
    <scope>NUCLEOTIDE SEQUENCE [LARGE SCALE GENOMIC DNA]</scope>
</reference>
<feature type="domain" description="CYTH" evidence="1">
    <location>
        <begin position="4"/>
        <end position="180"/>
    </location>
</feature>
<dbReference type="InterPro" id="IPR033469">
    <property type="entry name" value="CYTH-like_dom_sf"/>
</dbReference>
<gene>
    <name evidence="2" type="primary">cyaB</name>
    <name evidence="2" type="ORF">COX74_00260</name>
</gene>
<evidence type="ECO:0000313" key="2">
    <source>
        <dbReference type="EMBL" id="PJA01891.1"/>
    </source>
</evidence>
<proteinExistence type="predicted"/>
<evidence type="ECO:0000259" key="1">
    <source>
        <dbReference type="PROSITE" id="PS51707"/>
    </source>
</evidence>
<protein>
    <submittedName>
        <fullName evidence="2">Class IV adenylate cyclase</fullName>
    </submittedName>
</protein>
<dbReference type="CDD" id="cd07890">
    <property type="entry name" value="CYTH-like_AC_IV-like"/>
    <property type="match status" value="1"/>
</dbReference>
<dbReference type="AlphaFoldDB" id="A0A2M7VJ70"/>
<dbReference type="InterPro" id="IPR023577">
    <property type="entry name" value="CYTH_domain"/>
</dbReference>
<dbReference type="Pfam" id="PF01928">
    <property type="entry name" value="CYTH"/>
    <property type="match status" value="1"/>
</dbReference>
<dbReference type="SUPFAM" id="SSF55154">
    <property type="entry name" value="CYTH-like phosphatases"/>
    <property type="match status" value="1"/>
</dbReference>
<dbReference type="EMBL" id="PFPR01000007">
    <property type="protein sequence ID" value="PJA01891.1"/>
    <property type="molecule type" value="Genomic_DNA"/>
</dbReference>
<name>A0A2M7VJ70_9BACT</name>
<dbReference type="PANTHER" id="PTHR21028">
    <property type="entry name" value="SI:CH211-156B7.4"/>
    <property type="match status" value="1"/>
</dbReference>